<organism evidence="7 8">
    <name type="scientific">Arthrobacter terricola</name>
    <dbReference type="NCBI Taxonomy" id="2547396"/>
    <lineage>
        <taxon>Bacteria</taxon>
        <taxon>Bacillati</taxon>
        <taxon>Actinomycetota</taxon>
        <taxon>Actinomycetes</taxon>
        <taxon>Micrococcales</taxon>
        <taxon>Micrococcaceae</taxon>
        <taxon>Arthrobacter</taxon>
    </lineage>
</organism>
<dbReference type="Proteomes" id="UP000295511">
    <property type="component" value="Unassembled WGS sequence"/>
</dbReference>
<keyword evidence="5 6" id="KW-0472">Membrane</keyword>
<evidence type="ECO:0000256" key="3">
    <source>
        <dbReference type="ARBA" id="ARBA00022692"/>
    </source>
</evidence>
<feature type="transmembrane region" description="Helical" evidence="6">
    <location>
        <begin position="169"/>
        <end position="189"/>
    </location>
</feature>
<feature type="transmembrane region" description="Helical" evidence="6">
    <location>
        <begin position="32"/>
        <end position="55"/>
    </location>
</feature>
<feature type="transmembrane region" description="Helical" evidence="6">
    <location>
        <begin position="288"/>
        <end position="311"/>
    </location>
</feature>
<evidence type="ECO:0000256" key="5">
    <source>
        <dbReference type="ARBA" id="ARBA00023136"/>
    </source>
</evidence>
<dbReference type="OrthoDB" id="9804700at2"/>
<dbReference type="RefSeq" id="WP_133202603.1">
    <property type="nucleotide sequence ID" value="NZ_SMRU01000002.1"/>
</dbReference>
<feature type="transmembrane region" description="Helical" evidence="6">
    <location>
        <begin position="201"/>
        <end position="219"/>
    </location>
</feature>
<keyword evidence="8" id="KW-1185">Reference proteome</keyword>
<comment type="subcellular location">
    <subcellularLocation>
        <location evidence="1">Cell membrane</location>
        <topology evidence="1">Multi-pass membrane protein</topology>
    </subcellularLocation>
</comment>
<dbReference type="GO" id="GO:0022857">
    <property type="term" value="F:transmembrane transporter activity"/>
    <property type="evidence" value="ECO:0007669"/>
    <property type="project" value="InterPro"/>
</dbReference>
<gene>
    <name evidence="7" type="ORF">E1809_02215</name>
</gene>
<accession>A0A4R5L080</accession>
<dbReference type="Pfam" id="PF13520">
    <property type="entry name" value="AA_permease_2"/>
    <property type="match status" value="1"/>
</dbReference>
<feature type="transmembrane region" description="Helical" evidence="6">
    <location>
        <begin position="61"/>
        <end position="83"/>
    </location>
</feature>
<dbReference type="InterPro" id="IPR050367">
    <property type="entry name" value="APC_superfamily"/>
</dbReference>
<feature type="transmembrane region" description="Helical" evidence="6">
    <location>
        <begin position="240"/>
        <end position="262"/>
    </location>
</feature>
<dbReference type="PANTHER" id="PTHR42770:SF11">
    <property type="entry name" value="INNER MEMBRANE TRANSPORT PROTEIN YBAT"/>
    <property type="match status" value="1"/>
</dbReference>
<keyword evidence="3 6" id="KW-0812">Transmembrane</keyword>
<reference evidence="7 8" key="1">
    <citation type="submission" date="2019-03" db="EMBL/GenBank/DDBJ databases">
        <title>Whole genome sequence of Arthrobacter sp JH1-1.</title>
        <authorList>
            <person name="Trinh H.N."/>
        </authorList>
    </citation>
    <scope>NUCLEOTIDE SEQUENCE [LARGE SCALE GENOMIC DNA]</scope>
    <source>
        <strain evidence="7 8">JH1-1</strain>
    </source>
</reference>
<evidence type="ECO:0000313" key="7">
    <source>
        <dbReference type="EMBL" id="TDG01343.1"/>
    </source>
</evidence>
<feature type="transmembrane region" description="Helical" evidence="6">
    <location>
        <begin position="332"/>
        <end position="352"/>
    </location>
</feature>
<feature type="transmembrane region" description="Helical" evidence="6">
    <location>
        <begin position="358"/>
        <end position="381"/>
    </location>
</feature>
<feature type="transmembrane region" description="Helical" evidence="6">
    <location>
        <begin position="388"/>
        <end position="410"/>
    </location>
</feature>
<dbReference type="GO" id="GO:0005886">
    <property type="term" value="C:plasma membrane"/>
    <property type="evidence" value="ECO:0007669"/>
    <property type="project" value="UniProtKB-SubCell"/>
</dbReference>
<keyword evidence="4 6" id="KW-1133">Transmembrane helix</keyword>
<evidence type="ECO:0000256" key="4">
    <source>
        <dbReference type="ARBA" id="ARBA00022989"/>
    </source>
</evidence>
<feature type="transmembrane region" description="Helical" evidence="6">
    <location>
        <begin position="416"/>
        <end position="433"/>
    </location>
</feature>
<evidence type="ECO:0000256" key="1">
    <source>
        <dbReference type="ARBA" id="ARBA00004651"/>
    </source>
</evidence>
<dbReference type="EMBL" id="SMRU01000002">
    <property type="protein sequence ID" value="TDG01343.1"/>
    <property type="molecule type" value="Genomic_DNA"/>
</dbReference>
<feature type="transmembrane region" description="Helical" evidence="6">
    <location>
        <begin position="136"/>
        <end position="157"/>
    </location>
</feature>
<dbReference type="Gene3D" id="1.20.1740.10">
    <property type="entry name" value="Amino acid/polyamine transporter I"/>
    <property type="match status" value="1"/>
</dbReference>
<protein>
    <submittedName>
        <fullName evidence="7">Amino acid permease</fullName>
    </submittedName>
</protein>
<name>A0A4R5L080_9MICC</name>
<comment type="caution">
    <text evidence="7">The sequence shown here is derived from an EMBL/GenBank/DDBJ whole genome shotgun (WGS) entry which is preliminary data.</text>
</comment>
<evidence type="ECO:0000256" key="2">
    <source>
        <dbReference type="ARBA" id="ARBA00022475"/>
    </source>
</evidence>
<dbReference type="InterPro" id="IPR002293">
    <property type="entry name" value="AA/rel_permease1"/>
</dbReference>
<dbReference type="PIRSF" id="PIRSF006060">
    <property type="entry name" value="AA_transporter"/>
    <property type="match status" value="1"/>
</dbReference>
<proteinExistence type="predicted"/>
<keyword evidence="2" id="KW-1003">Cell membrane</keyword>
<feature type="transmembrane region" description="Helical" evidence="6">
    <location>
        <begin position="104"/>
        <end position="124"/>
    </location>
</feature>
<sequence length="448" mass="46466">MISESPTPKAAFHPRTAAHRDKGLGKLRLRDAAAMAVGGMIGGGIFSVLGVTVALAGHLAVGSFIIGGAIAMVTAHSFAALSIRAGRSGGLFVYLHNAGYPRTGSYISWLLMFGYLIALAVYGFTFGHYAAHAFGLPGAFANGFAALILLVFLGINLRGVGASALSEDVVVLIKVAVLALISAIGFAHFSPERLAPPDDKGLAGVIIASASIFVAYEGFELLCYDYDDLLKPRWTLPRALYLSVAMVTLVYVTVTIGSQMLVSDSVIVAQKEVAFAAAGQAALGPAGYWIASLGALLAASSAINATLFSTARQMHEIALAKELPAVFARSRAGLPVPALVFLAVFGASFAMLPDITALLTFGSAVFLAVFGATNLLACLVLSGFWPRLFSGTGFLACLGALVVLVVQLILHDQATLLLIGGSMATVSALRLAFAWHRKRNPPNGAAAA</sequence>
<dbReference type="PANTHER" id="PTHR42770">
    <property type="entry name" value="AMINO ACID TRANSPORTER-RELATED"/>
    <property type="match status" value="1"/>
</dbReference>
<dbReference type="AlphaFoldDB" id="A0A4R5L080"/>
<evidence type="ECO:0000256" key="6">
    <source>
        <dbReference type="SAM" id="Phobius"/>
    </source>
</evidence>
<evidence type="ECO:0000313" key="8">
    <source>
        <dbReference type="Proteomes" id="UP000295511"/>
    </source>
</evidence>